<evidence type="ECO:0000313" key="9">
    <source>
        <dbReference type="EMBL" id="QOK22285.1"/>
    </source>
</evidence>
<evidence type="ECO:0000313" key="10">
    <source>
        <dbReference type="Proteomes" id="UP000182938"/>
    </source>
</evidence>
<feature type="transmembrane region" description="Helical" evidence="6">
    <location>
        <begin position="172"/>
        <end position="190"/>
    </location>
</feature>
<evidence type="ECO:0000313" key="11">
    <source>
        <dbReference type="Proteomes" id="UP000593998"/>
    </source>
</evidence>
<feature type="domain" description="Type II secretion system protein GspF" evidence="7">
    <location>
        <begin position="62"/>
        <end position="182"/>
    </location>
</feature>
<reference evidence="9 11" key="2">
    <citation type="submission" date="2020-10" db="EMBL/GenBank/DDBJ databases">
        <title>Janibacter indicus TT2 genome sequence.</title>
        <authorList>
            <person name="Lee K."/>
            <person name="Ganzorig M."/>
        </authorList>
    </citation>
    <scope>NUCLEOTIDE SEQUENCE [LARGE SCALE GENOMIC DNA]</scope>
    <source>
        <strain evidence="9 11">TT2</strain>
    </source>
</reference>
<dbReference type="Pfam" id="PF00482">
    <property type="entry name" value="T2SSF"/>
    <property type="match status" value="1"/>
</dbReference>
<keyword evidence="10" id="KW-1185">Reference proteome</keyword>
<evidence type="ECO:0000256" key="3">
    <source>
        <dbReference type="ARBA" id="ARBA00022692"/>
    </source>
</evidence>
<keyword evidence="5 6" id="KW-0472">Membrane</keyword>
<dbReference type="KEGG" id="jte:ASJ30_13025"/>
<evidence type="ECO:0000259" key="7">
    <source>
        <dbReference type="Pfam" id="PF00482"/>
    </source>
</evidence>
<evidence type="ECO:0000256" key="1">
    <source>
        <dbReference type="ARBA" id="ARBA00004651"/>
    </source>
</evidence>
<dbReference type="RefSeq" id="WP_072625491.1">
    <property type="nucleotide sequence ID" value="NZ_CP013290.1"/>
</dbReference>
<gene>
    <name evidence="8" type="ORF">ASJ30_13025</name>
    <name evidence="9" type="ORF">IGS73_14475</name>
</gene>
<sequence length="233" mass="24391">MSLAVVGLVLAAALVWPGRASRVGLRGTDAVPARGPAALGWWRRVRAGRAPIEDLESLATVADLLAMALRSGATPVSAVDVVAREAPRPWREVLEEVGVQLARGGAAGAVWQLHARDHPHLAPVAGAWSLSEDLGVALAPSMATSAKVLRARVQARRRLDASTAGARATMHLLTLLPLAGLLAGFAFGLTPWEVYGHSPLTMVSVVVGLALTAAGWLVCRWVLGRAVAPREET</sequence>
<reference evidence="8 10" key="1">
    <citation type="submission" date="2015-11" db="EMBL/GenBank/DDBJ databases">
        <authorList>
            <person name="Zhang Y."/>
            <person name="Guo Z."/>
        </authorList>
    </citation>
    <scope>NUCLEOTIDE SEQUENCE [LARGE SCALE GENOMIC DNA]</scope>
    <source>
        <strain evidence="8 10">YFY001</strain>
    </source>
</reference>
<evidence type="ECO:0000256" key="2">
    <source>
        <dbReference type="ARBA" id="ARBA00022475"/>
    </source>
</evidence>
<evidence type="ECO:0000256" key="6">
    <source>
        <dbReference type="SAM" id="Phobius"/>
    </source>
</evidence>
<name>A0A1L3MJ23_9MICO</name>
<dbReference type="Proteomes" id="UP000182938">
    <property type="component" value="Chromosome"/>
</dbReference>
<keyword evidence="2" id="KW-1003">Cell membrane</keyword>
<keyword evidence="4 6" id="KW-1133">Transmembrane helix</keyword>
<comment type="subcellular location">
    <subcellularLocation>
        <location evidence="1">Cell membrane</location>
        <topology evidence="1">Multi-pass membrane protein</topology>
    </subcellularLocation>
</comment>
<dbReference type="AlphaFoldDB" id="A0A1L3MJ23"/>
<dbReference type="InterPro" id="IPR018076">
    <property type="entry name" value="T2SS_GspF_dom"/>
</dbReference>
<dbReference type="EMBL" id="CP062789">
    <property type="protein sequence ID" value="QOK22285.1"/>
    <property type="molecule type" value="Genomic_DNA"/>
</dbReference>
<organism evidence="8 10">
    <name type="scientific">Janibacter indicus</name>
    <dbReference type="NCBI Taxonomy" id="857417"/>
    <lineage>
        <taxon>Bacteria</taxon>
        <taxon>Bacillati</taxon>
        <taxon>Actinomycetota</taxon>
        <taxon>Actinomycetes</taxon>
        <taxon>Micrococcales</taxon>
        <taxon>Intrasporangiaceae</taxon>
        <taxon>Janibacter</taxon>
    </lineage>
</organism>
<evidence type="ECO:0000256" key="5">
    <source>
        <dbReference type="ARBA" id="ARBA00023136"/>
    </source>
</evidence>
<dbReference type="Proteomes" id="UP000593998">
    <property type="component" value="Chromosome"/>
</dbReference>
<evidence type="ECO:0000313" key="8">
    <source>
        <dbReference type="EMBL" id="APH02338.1"/>
    </source>
</evidence>
<dbReference type="PANTHER" id="PTHR35007:SF4">
    <property type="entry name" value="CONSERVED TRANSMEMBRANE PROTEIN-RELATED"/>
    <property type="match status" value="1"/>
</dbReference>
<protein>
    <submittedName>
        <fullName evidence="9">Type II secretion system F family protein</fullName>
    </submittedName>
</protein>
<dbReference type="EMBL" id="CP013290">
    <property type="protein sequence ID" value="APH02338.1"/>
    <property type="molecule type" value="Genomic_DNA"/>
</dbReference>
<keyword evidence="3 6" id="KW-0812">Transmembrane</keyword>
<feature type="transmembrane region" description="Helical" evidence="6">
    <location>
        <begin position="202"/>
        <end position="223"/>
    </location>
</feature>
<accession>A0A1L3MJ23</accession>
<dbReference type="GO" id="GO:0005886">
    <property type="term" value="C:plasma membrane"/>
    <property type="evidence" value="ECO:0007669"/>
    <property type="project" value="UniProtKB-SubCell"/>
</dbReference>
<proteinExistence type="predicted"/>
<evidence type="ECO:0000256" key="4">
    <source>
        <dbReference type="ARBA" id="ARBA00022989"/>
    </source>
</evidence>
<dbReference type="PANTHER" id="PTHR35007">
    <property type="entry name" value="INTEGRAL MEMBRANE PROTEIN-RELATED"/>
    <property type="match status" value="1"/>
</dbReference>